<feature type="domain" description="C2H2-type" evidence="11">
    <location>
        <begin position="286"/>
        <end position="313"/>
    </location>
</feature>
<dbReference type="SMART" id="SM00355">
    <property type="entry name" value="ZnF_C2H2"/>
    <property type="match status" value="6"/>
</dbReference>
<keyword evidence="2" id="KW-0479">Metal-binding</keyword>
<dbReference type="SMART" id="SM00980">
    <property type="entry name" value="THAP"/>
    <property type="match status" value="1"/>
</dbReference>
<dbReference type="InterPro" id="IPR013087">
    <property type="entry name" value="Znf_C2H2_type"/>
</dbReference>
<evidence type="ECO:0000313" key="14">
    <source>
        <dbReference type="Proteomes" id="UP000324632"/>
    </source>
</evidence>
<dbReference type="Pfam" id="PF05485">
    <property type="entry name" value="THAP"/>
    <property type="match status" value="1"/>
</dbReference>
<evidence type="ECO:0000256" key="10">
    <source>
        <dbReference type="SAM" id="MobiDB-lite"/>
    </source>
</evidence>
<gene>
    <name evidence="13" type="ORF">E1301_Tti001099</name>
</gene>
<evidence type="ECO:0000259" key="12">
    <source>
        <dbReference type="PROSITE" id="PS50950"/>
    </source>
</evidence>
<evidence type="ECO:0000256" key="9">
    <source>
        <dbReference type="PROSITE-ProRule" id="PRU00309"/>
    </source>
</evidence>
<dbReference type="Proteomes" id="UP000324632">
    <property type="component" value="Chromosome 22"/>
</dbReference>
<feature type="domain" description="THAP-type" evidence="12">
    <location>
        <begin position="1"/>
        <end position="84"/>
    </location>
</feature>
<dbReference type="AlphaFoldDB" id="A0A5A9N6M5"/>
<dbReference type="GO" id="GO:0005634">
    <property type="term" value="C:nucleus"/>
    <property type="evidence" value="ECO:0007669"/>
    <property type="project" value="UniProtKB-SubCell"/>
</dbReference>
<name>A0A5A9N6M5_9TELE</name>
<dbReference type="InterPro" id="IPR036236">
    <property type="entry name" value="Znf_C2H2_sf"/>
</dbReference>
<protein>
    <submittedName>
        <fullName evidence="13">Uncharacterized protein</fullName>
    </submittedName>
</protein>
<sequence length="470" mass="52775">MLQKCAVGGCPNRSDTIILYILPEDLKRRSAWMKFMEDTKANEENVSSSCRVCGDHFSEDCYFKLDLGYTTCKILSVDAVPTIHSVNRSCETVNSIQNEETDDTCAITIAETISLACVKEEPLEFDLNCSTTPQDDQNSSLEDSVKCEESEMTISEDMDIKEPDQGQDAKVKKVRKGGRLRSFKCLTCGQKFRGRGALMQHQREKHLKQKSESVTQEKIIACSTPTEKFPKMGLSMQDRATHTAIDTEGNPNKKHLCDQCGKRFAYESFLKAHQKVHEYGESVLPFACHLCPRRFGYKVALVAHLRQHVRKAESLCPICEKSFPSKSFLLRHIRASHATKKLFCKICNCSFKLNGYMKHMDMHNKVTPYFCKICKIYLTQKDHPGHMLNHEKNSVSEEPVASSKDAPRRGRKKPARVSEQHNSSEVGSAPVIGSDSELVTVMQEEAEMELSGETNILDKSAADPSEGGGI</sequence>
<dbReference type="InterPro" id="IPR006612">
    <property type="entry name" value="THAP_Znf"/>
</dbReference>
<proteinExistence type="predicted"/>
<keyword evidence="14" id="KW-1185">Reference proteome</keyword>
<accession>A0A5A9N6M5</accession>
<evidence type="ECO:0000256" key="6">
    <source>
        <dbReference type="ARBA" id="ARBA00023125"/>
    </source>
</evidence>
<reference evidence="13" key="1">
    <citation type="journal article" date="2019" name="Mol. Ecol. Resour.">
        <title>Chromosome-level genome assembly of Triplophysa tibetana, a fish adapted to the harsh high-altitude environment of the Tibetan Plateau.</title>
        <authorList>
            <person name="Yang X."/>
            <person name="Liu H."/>
            <person name="Ma Z."/>
            <person name="Zou Y."/>
            <person name="Zou M."/>
            <person name="Mao Y."/>
            <person name="Li X."/>
            <person name="Wang H."/>
            <person name="Chen T."/>
            <person name="Wang W."/>
            <person name="Yang R."/>
        </authorList>
    </citation>
    <scope>NUCLEOTIDE SEQUENCE [LARGE SCALE GENOMIC DNA]</scope>
    <source>
        <strain evidence="13">TTIB1903HZAU</strain>
        <tissue evidence="13">Muscle</tissue>
    </source>
</reference>
<dbReference type="Pfam" id="PF00096">
    <property type="entry name" value="zf-C2H2"/>
    <property type="match status" value="4"/>
</dbReference>
<keyword evidence="3" id="KW-0677">Repeat</keyword>
<evidence type="ECO:0000256" key="3">
    <source>
        <dbReference type="ARBA" id="ARBA00022737"/>
    </source>
</evidence>
<keyword evidence="7" id="KW-0539">Nucleus</keyword>
<dbReference type="FunFam" id="3.30.160.60:FF:000100">
    <property type="entry name" value="Zinc finger 45-like"/>
    <property type="match status" value="1"/>
</dbReference>
<comment type="subcellular location">
    <subcellularLocation>
        <location evidence="1">Nucleus</location>
    </subcellularLocation>
</comment>
<evidence type="ECO:0000256" key="7">
    <source>
        <dbReference type="ARBA" id="ARBA00023242"/>
    </source>
</evidence>
<dbReference type="GO" id="GO:0008270">
    <property type="term" value="F:zinc ion binding"/>
    <property type="evidence" value="ECO:0007669"/>
    <property type="project" value="UniProtKB-KW"/>
</dbReference>
<keyword evidence="4 8" id="KW-0863">Zinc-finger</keyword>
<evidence type="ECO:0000259" key="11">
    <source>
        <dbReference type="PROSITE" id="PS50157"/>
    </source>
</evidence>
<feature type="compositionally biased region" description="Basic and acidic residues" evidence="10">
    <location>
        <begin position="385"/>
        <end position="395"/>
    </location>
</feature>
<organism evidence="13 14">
    <name type="scientific">Triplophysa tibetana</name>
    <dbReference type="NCBI Taxonomy" id="1572043"/>
    <lineage>
        <taxon>Eukaryota</taxon>
        <taxon>Metazoa</taxon>
        <taxon>Chordata</taxon>
        <taxon>Craniata</taxon>
        <taxon>Vertebrata</taxon>
        <taxon>Euteleostomi</taxon>
        <taxon>Actinopterygii</taxon>
        <taxon>Neopterygii</taxon>
        <taxon>Teleostei</taxon>
        <taxon>Ostariophysi</taxon>
        <taxon>Cypriniformes</taxon>
        <taxon>Nemacheilidae</taxon>
        <taxon>Triplophysa</taxon>
    </lineage>
</organism>
<dbReference type="PROSITE" id="PS50157">
    <property type="entry name" value="ZINC_FINGER_C2H2_2"/>
    <property type="match status" value="4"/>
</dbReference>
<evidence type="ECO:0000256" key="8">
    <source>
        <dbReference type="PROSITE-ProRule" id="PRU00042"/>
    </source>
</evidence>
<evidence type="ECO:0000256" key="5">
    <source>
        <dbReference type="ARBA" id="ARBA00022833"/>
    </source>
</evidence>
<dbReference type="PANTHER" id="PTHR24376">
    <property type="entry name" value="ZINC FINGER PROTEIN"/>
    <property type="match status" value="1"/>
</dbReference>
<dbReference type="GO" id="GO:0000978">
    <property type="term" value="F:RNA polymerase II cis-regulatory region sequence-specific DNA binding"/>
    <property type="evidence" value="ECO:0007669"/>
    <property type="project" value="TreeGrafter"/>
</dbReference>
<evidence type="ECO:0000256" key="2">
    <source>
        <dbReference type="ARBA" id="ARBA00022723"/>
    </source>
</evidence>
<dbReference type="SUPFAM" id="SSF57716">
    <property type="entry name" value="Glucocorticoid receptor-like (DNA-binding domain)"/>
    <property type="match status" value="1"/>
</dbReference>
<dbReference type="Gene3D" id="3.30.160.60">
    <property type="entry name" value="Classic Zinc Finger"/>
    <property type="match status" value="2"/>
</dbReference>
<dbReference type="PANTHER" id="PTHR24376:SF235">
    <property type="entry name" value="C2H2-TYPE DOMAIN-CONTAINING PROTEIN"/>
    <property type="match status" value="1"/>
</dbReference>
<dbReference type="PROSITE" id="PS00028">
    <property type="entry name" value="ZINC_FINGER_C2H2_1"/>
    <property type="match status" value="4"/>
</dbReference>
<feature type="domain" description="C2H2-type" evidence="11">
    <location>
        <begin position="314"/>
        <end position="342"/>
    </location>
</feature>
<dbReference type="PROSITE" id="PS50950">
    <property type="entry name" value="ZF_THAP"/>
    <property type="match status" value="1"/>
</dbReference>
<dbReference type="EMBL" id="SOYY01000022">
    <property type="protein sequence ID" value="KAA0704586.1"/>
    <property type="molecule type" value="Genomic_DNA"/>
</dbReference>
<evidence type="ECO:0000256" key="1">
    <source>
        <dbReference type="ARBA" id="ARBA00004123"/>
    </source>
</evidence>
<keyword evidence="6 9" id="KW-0238">DNA-binding</keyword>
<feature type="region of interest" description="Disordered" evidence="10">
    <location>
        <begin position="385"/>
        <end position="470"/>
    </location>
</feature>
<evidence type="ECO:0000256" key="4">
    <source>
        <dbReference type="ARBA" id="ARBA00022771"/>
    </source>
</evidence>
<feature type="domain" description="C2H2-type" evidence="11">
    <location>
        <begin position="183"/>
        <end position="211"/>
    </location>
</feature>
<feature type="domain" description="C2H2-type" evidence="11">
    <location>
        <begin position="255"/>
        <end position="282"/>
    </location>
</feature>
<comment type="caution">
    <text evidence="13">The sequence shown here is derived from an EMBL/GenBank/DDBJ whole genome shotgun (WGS) entry which is preliminary data.</text>
</comment>
<keyword evidence="5" id="KW-0862">Zinc</keyword>
<dbReference type="SUPFAM" id="SSF57667">
    <property type="entry name" value="beta-beta-alpha zinc fingers"/>
    <property type="match status" value="2"/>
</dbReference>
<dbReference type="GO" id="GO:0001228">
    <property type="term" value="F:DNA-binding transcription activator activity, RNA polymerase II-specific"/>
    <property type="evidence" value="ECO:0007669"/>
    <property type="project" value="TreeGrafter"/>
</dbReference>
<evidence type="ECO:0000313" key="13">
    <source>
        <dbReference type="EMBL" id="KAA0704586.1"/>
    </source>
</evidence>
<dbReference type="OrthoDB" id="7331812at2759"/>